<proteinExistence type="predicted"/>
<dbReference type="Gene3D" id="3.40.80.10">
    <property type="entry name" value="Peptidoglycan recognition protein-like"/>
    <property type="match status" value="1"/>
</dbReference>
<dbReference type="InterPro" id="IPR036505">
    <property type="entry name" value="Amidase/PGRP_sf"/>
</dbReference>
<evidence type="ECO:0000313" key="2">
    <source>
        <dbReference type="EMBL" id="CAF1015045.1"/>
    </source>
</evidence>
<reference evidence="2" key="1">
    <citation type="submission" date="2021-02" db="EMBL/GenBank/DDBJ databases">
        <authorList>
            <person name="Nowell W R."/>
        </authorList>
    </citation>
    <scope>NUCLEOTIDE SEQUENCE</scope>
</reference>
<gene>
    <name evidence="3" type="ORF">JXQ802_LOCUS22854</name>
    <name evidence="2" type="ORF">PYM288_LOCUS15316</name>
</gene>
<dbReference type="EMBL" id="CAJNOH010000364">
    <property type="protein sequence ID" value="CAF1015045.1"/>
    <property type="molecule type" value="Genomic_DNA"/>
</dbReference>
<comment type="caution">
    <text evidence="2">The sequence shown here is derived from an EMBL/GenBank/DDBJ whole genome shotgun (WGS) entry which is preliminary data.</text>
</comment>
<dbReference type="SUPFAM" id="SSF55846">
    <property type="entry name" value="N-acetylmuramoyl-L-alanine amidase-like"/>
    <property type="match status" value="1"/>
</dbReference>
<dbReference type="GO" id="GO:0008745">
    <property type="term" value="F:N-acetylmuramoyl-L-alanine amidase activity"/>
    <property type="evidence" value="ECO:0007669"/>
    <property type="project" value="InterPro"/>
</dbReference>
<dbReference type="Proteomes" id="UP000663870">
    <property type="component" value="Unassembled WGS sequence"/>
</dbReference>
<evidence type="ECO:0000256" key="1">
    <source>
        <dbReference type="SAM" id="MobiDB-lite"/>
    </source>
</evidence>
<sequence>MLSWWLKYTSKDHCALQYSCLCQYSIKQNSTAIDIQSLSTKSDEKEILILSFIVFKVIAIKRNYLDDPTASISIEIELEECEDPNDNQNQAEKTTTTENDNEGNNSLPLEHVNSFMNQQDCITQIKGIQDYQMNIQYWSGIGLNFVLCNKNDDQKQIYEGRGWKNIGAYCLGYNFNLLDKNRFLF</sequence>
<dbReference type="GO" id="GO:0009253">
    <property type="term" value="P:peptidoglycan catabolic process"/>
    <property type="evidence" value="ECO:0007669"/>
    <property type="project" value="InterPro"/>
</dbReference>
<dbReference type="EMBL" id="CAJNOL010000704">
    <property type="protein sequence ID" value="CAF1172097.1"/>
    <property type="molecule type" value="Genomic_DNA"/>
</dbReference>
<evidence type="ECO:0000313" key="3">
    <source>
        <dbReference type="EMBL" id="CAF1172097.1"/>
    </source>
</evidence>
<dbReference type="Proteomes" id="UP000663854">
    <property type="component" value="Unassembled WGS sequence"/>
</dbReference>
<accession>A0A814HWH3</accession>
<evidence type="ECO:0000313" key="4">
    <source>
        <dbReference type="Proteomes" id="UP000663854"/>
    </source>
</evidence>
<dbReference type="AlphaFoldDB" id="A0A814HWH3"/>
<evidence type="ECO:0000313" key="5">
    <source>
        <dbReference type="Proteomes" id="UP000663870"/>
    </source>
</evidence>
<protein>
    <submittedName>
        <fullName evidence="2">Uncharacterized protein</fullName>
    </submittedName>
</protein>
<name>A0A814HWH3_9BILA</name>
<keyword evidence="5" id="KW-1185">Reference proteome</keyword>
<organism evidence="2 4">
    <name type="scientific">Rotaria sordida</name>
    <dbReference type="NCBI Taxonomy" id="392033"/>
    <lineage>
        <taxon>Eukaryota</taxon>
        <taxon>Metazoa</taxon>
        <taxon>Spiralia</taxon>
        <taxon>Gnathifera</taxon>
        <taxon>Rotifera</taxon>
        <taxon>Eurotatoria</taxon>
        <taxon>Bdelloidea</taxon>
        <taxon>Philodinida</taxon>
        <taxon>Philodinidae</taxon>
        <taxon>Rotaria</taxon>
    </lineage>
</organism>
<feature type="compositionally biased region" description="Low complexity" evidence="1">
    <location>
        <begin position="92"/>
        <end position="104"/>
    </location>
</feature>
<feature type="region of interest" description="Disordered" evidence="1">
    <location>
        <begin position="82"/>
        <end position="104"/>
    </location>
</feature>